<keyword evidence="8" id="KW-1185">Reference proteome</keyword>
<feature type="transmembrane region" description="Helical" evidence="6">
    <location>
        <begin position="249"/>
        <end position="269"/>
    </location>
</feature>
<name>A0A074ZK22_OPIVI</name>
<keyword evidence="6" id="KW-1133">Transmembrane helix</keyword>
<dbReference type="PROSITE" id="PS00379">
    <property type="entry name" value="CDP_ALCOHOL_P_TRANSF"/>
    <property type="match status" value="1"/>
</dbReference>
<dbReference type="InterPro" id="IPR014472">
    <property type="entry name" value="CHOPT"/>
</dbReference>
<dbReference type="InterPro" id="IPR043130">
    <property type="entry name" value="CDP-OH_PTrfase_TM_dom"/>
</dbReference>
<dbReference type="STRING" id="6198.A0A074ZK22"/>
<feature type="transmembrane region" description="Helical" evidence="6">
    <location>
        <begin position="281"/>
        <end position="303"/>
    </location>
</feature>
<dbReference type="Pfam" id="PF01066">
    <property type="entry name" value="CDP-OH_P_transf"/>
    <property type="match status" value="1"/>
</dbReference>
<dbReference type="Gene3D" id="1.20.120.1760">
    <property type="match status" value="1"/>
</dbReference>
<dbReference type="PANTHER" id="PTHR10414">
    <property type="entry name" value="ETHANOLAMINEPHOSPHOTRANSFERASE"/>
    <property type="match status" value="1"/>
</dbReference>
<dbReference type="GO" id="GO:0004307">
    <property type="term" value="F:ethanolaminephosphotransferase activity"/>
    <property type="evidence" value="ECO:0007669"/>
    <property type="project" value="TreeGrafter"/>
</dbReference>
<proteinExistence type="inferred from homology"/>
<comment type="subcellular location">
    <subcellularLocation>
        <location evidence="1">Membrane</location>
    </subcellularLocation>
</comment>
<evidence type="ECO:0000256" key="4">
    <source>
        <dbReference type="ARBA" id="ARBA00023136"/>
    </source>
</evidence>
<dbReference type="KEGG" id="ovi:T265_05573"/>
<evidence type="ECO:0000256" key="5">
    <source>
        <dbReference type="RuleBase" id="RU003750"/>
    </source>
</evidence>
<feature type="transmembrane region" description="Helical" evidence="6">
    <location>
        <begin position="309"/>
        <end position="329"/>
    </location>
</feature>
<dbReference type="InterPro" id="IPR000462">
    <property type="entry name" value="CDP-OH_P_trans"/>
</dbReference>
<feature type="transmembrane region" description="Helical" evidence="6">
    <location>
        <begin position="47"/>
        <end position="66"/>
    </location>
</feature>
<dbReference type="GO" id="GO:0005794">
    <property type="term" value="C:Golgi apparatus"/>
    <property type="evidence" value="ECO:0007669"/>
    <property type="project" value="TreeGrafter"/>
</dbReference>
<evidence type="ECO:0000313" key="7">
    <source>
        <dbReference type="EMBL" id="KER27401.1"/>
    </source>
</evidence>
<dbReference type="InterPro" id="IPR048254">
    <property type="entry name" value="CDP_ALCOHOL_P_TRANSF_CS"/>
</dbReference>
<evidence type="ECO:0000256" key="6">
    <source>
        <dbReference type="SAM" id="Phobius"/>
    </source>
</evidence>
<dbReference type="Proteomes" id="UP000054324">
    <property type="component" value="Unassembled WGS sequence"/>
</dbReference>
<feature type="transmembrane region" description="Helical" evidence="6">
    <location>
        <begin position="196"/>
        <end position="221"/>
    </location>
</feature>
<evidence type="ECO:0000256" key="3">
    <source>
        <dbReference type="ARBA" id="ARBA00022679"/>
    </source>
</evidence>
<dbReference type="EMBL" id="KL596724">
    <property type="protein sequence ID" value="KER27401.1"/>
    <property type="molecule type" value="Genomic_DNA"/>
</dbReference>
<feature type="transmembrane region" description="Helical" evidence="6">
    <location>
        <begin position="166"/>
        <end position="189"/>
    </location>
</feature>
<reference evidence="7 8" key="1">
    <citation type="submission" date="2013-11" db="EMBL/GenBank/DDBJ databases">
        <title>Opisthorchis viverrini - life in the bile duct.</title>
        <authorList>
            <person name="Young N.D."/>
            <person name="Nagarajan N."/>
            <person name="Lin S.J."/>
            <person name="Korhonen P.K."/>
            <person name="Jex A.R."/>
            <person name="Hall R.S."/>
            <person name="Safavi-Hemami H."/>
            <person name="Kaewkong W."/>
            <person name="Bertrand D."/>
            <person name="Gao S."/>
            <person name="Seet Q."/>
            <person name="Wongkham S."/>
            <person name="Teh B.T."/>
            <person name="Wongkham C."/>
            <person name="Intapan P.M."/>
            <person name="Maleewong W."/>
            <person name="Yang X."/>
            <person name="Hu M."/>
            <person name="Wang Z."/>
            <person name="Hofmann A."/>
            <person name="Sternberg P.W."/>
            <person name="Tan P."/>
            <person name="Wang J."/>
            <person name="Gasser R.B."/>
        </authorList>
    </citation>
    <scope>NUCLEOTIDE SEQUENCE [LARGE SCALE GENOMIC DNA]</scope>
</reference>
<dbReference type="OrthoDB" id="196717at2759"/>
<accession>A0A074ZK22</accession>
<protein>
    <recommendedName>
        <fullName evidence="9">CDP-alcohol phosphatidyltransferase</fullName>
    </recommendedName>
</protein>
<keyword evidence="4 6" id="KW-0472">Membrane</keyword>
<dbReference type="GeneID" id="20319755"/>
<dbReference type="CTD" id="20319755"/>
<dbReference type="PIRSF" id="PIRSF015665">
    <property type="entry name" value="CHOPT"/>
    <property type="match status" value="1"/>
</dbReference>
<keyword evidence="3 5" id="KW-0808">Transferase</keyword>
<evidence type="ECO:0000256" key="1">
    <source>
        <dbReference type="ARBA" id="ARBA00004370"/>
    </source>
</evidence>
<organism evidence="7 8">
    <name type="scientific">Opisthorchis viverrini</name>
    <name type="common">Southeast Asian liver fluke</name>
    <dbReference type="NCBI Taxonomy" id="6198"/>
    <lineage>
        <taxon>Eukaryota</taxon>
        <taxon>Metazoa</taxon>
        <taxon>Spiralia</taxon>
        <taxon>Lophotrochozoa</taxon>
        <taxon>Platyhelminthes</taxon>
        <taxon>Trematoda</taxon>
        <taxon>Digenea</taxon>
        <taxon>Opisthorchiida</taxon>
        <taxon>Opisthorchiata</taxon>
        <taxon>Opisthorchiidae</taxon>
        <taxon>Opisthorchis</taxon>
    </lineage>
</organism>
<evidence type="ECO:0008006" key="9">
    <source>
        <dbReference type="Google" id="ProtNLM"/>
    </source>
</evidence>
<evidence type="ECO:0000313" key="8">
    <source>
        <dbReference type="Proteomes" id="UP000054324"/>
    </source>
</evidence>
<gene>
    <name evidence="7" type="ORF">T265_05573</name>
</gene>
<dbReference type="RefSeq" id="XP_009168878.1">
    <property type="nucleotide sequence ID" value="XM_009170614.1"/>
</dbReference>
<dbReference type="GO" id="GO:0006646">
    <property type="term" value="P:phosphatidylethanolamine biosynthetic process"/>
    <property type="evidence" value="ECO:0007669"/>
    <property type="project" value="TreeGrafter"/>
</dbReference>
<keyword evidence="6" id="KW-0812">Transmembrane</keyword>
<dbReference type="PANTHER" id="PTHR10414:SF71">
    <property type="entry name" value="FI05338P"/>
    <property type="match status" value="1"/>
</dbReference>
<feature type="transmembrane region" description="Helical" evidence="6">
    <location>
        <begin position="78"/>
        <end position="94"/>
    </location>
</feature>
<dbReference type="AlphaFoldDB" id="A0A074ZK22"/>
<dbReference type="GO" id="GO:0005789">
    <property type="term" value="C:endoplasmic reticulum membrane"/>
    <property type="evidence" value="ECO:0007669"/>
    <property type="project" value="TreeGrafter"/>
</dbReference>
<sequence>MLTDTMKTNLISYKYSCRDTSPLSNAIMHPFWNWVTKFYPKWLAPNLLTFTGFLLTVLHFLILTYFNPQFDNPGNVPSWAWLLTALLVFLAHTMDGTDGKQARRTGSSSPLGELFDHGCDSWSMFFIPAALLTMCGSYSNPMRLFILQWILIWTFLSSHWEKYITGVLFLPWSFDFAQLGVILSCILAYKFGVEIFGVPIVFGLSMAVLFEITLLVSFFFVHIPFTMYNLLHDCTPGVPWHRGRGYMEAVRPTIPMATLMIISTIWVFLSPSDIMSRQPRLFLYGLCTVGSNVCCHLIMAQLCKIRAPLLNWLVVVYSCFALTLCAFRFNGWALSLELPALALLCLVVTIEHVHYAYKVVSEISIALNVPVFRLKTDDCNGLCASKPHFAARCSQDQQSHVFNDIFKYRIV</sequence>
<evidence type="ECO:0000256" key="2">
    <source>
        <dbReference type="ARBA" id="ARBA00010441"/>
    </source>
</evidence>
<comment type="similarity">
    <text evidence="2 5">Belongs to the CDP-alcohol phosphatidyltransferase class-I family.</text>
</comment>